<reference evidence="1 2" key="1">
    <citation type="submission" date="2024-03" db="EMBL/GenBank/DDBJ databases">
        <title>The Acrasis kona genome and developmental transcriptomes reveal deep origins of eukaryotic multicellular pathways.</title>
        <authorList>
            <person name="Sheikh S."/>
            <person name="Fu C.-J."/>
            <person name="Brown M.W."/>
            <person name="Baldauf S.L."/>
        </authorList>
    </citation>
    <scope>NUCLEOTIDE SEQUENCE [LARGE SCALE GENOMIC DNA]</scope>
    <source>
        <strain evidence="1 2">ATCC MYA-3509</strain>
    </source>
</reference>
<organism evidence="1 2">
    <name type="scientific">Acrasis kona</name>
    <dbReference type="NCBI Taxonomy" id="1008807"/>
    <lineage>
        <taxon>Eukaryota</taxon>
        <taxon>Discoba</taxon>
        <taxon>Heterolobosea</taxon>
        <taxon>Tetramitia</taxon>
        <taxon>Eutetramitia</taxon>
        <taxon>Acrasidae</taxon>
        <taxon>Acrasis</taxon>
    </lineage>
</organism>
<dbReference type="AlphaFoldDB" id="A0AAW2Z509"/>
<evidence type="ECO:0008006" key="3">
    <source>
        <dbReference type="Google" id="ProtNLM"/>
    </source>
</evidence>
<dbReference type="EMBL" id="JAOPGA020000986">
    <property type="protein sequence ID" value="KAL0483742.1"/>
    <property type="molecule type" value="Genomic_DNA"/>
</dbReference>
<accession>A0AAW2Z509</accession>
<name>A0AAW2Z509_9EUKA</name>
<evidence type="ECO:0000313" key="1">
    <source>
        <dbReference type="EMBL" id="KAL0483742.1"/>
    </source>
</evidence>
<evidence type="ECO:0000313" key="2">
    <source>
        <dbReference type="Proteomes" id="UP001431209"/>
    </source>
</evidence>
<dbReference type="InterPro" id="IPR012337">
    <property type="entry name" value="RNaseH-like_sf"/>
</dbReference>
<proteinExistence type="predicted"/>
<dbReference type="SUPFAM" id="SSF53098">
    <property type="entry name" value="Ribonuclease H-like"/>
    <property type="match status" value="1"/>
</dbReference>
<keyword evidence="2" id="KW-1185">Reference proteome</keyword>
<dbReference type="InterPro" id="IPR036397">
    <property type="entry name" value="RNaseH_sf"/>
</dbReference>
<protein>
    <recommendedName>
        <fullName evidence="3">RNase H type-1 domain-containing protein</fullName>
    </recommendedName>
</protein>
<sequence length="368" mass="40916">MVMNIINTISTGVTRYFTQLGHYTELGLDNIDASVRAAARRAIHGNDIIPCELVHRDRRDGGLGIKRAKETAAIGRLTTLYKSINNDLFLTRRLTIDEMYRAPTTPSEKSRNKIWGSLATCHKYGLYLSSGVGICCKSFPATKINSTGWIGDQPPKCDDYTIWIDGSFDRLTGEAGGGIIYLNKSTGAMVNESNFHIPKVNSSTESEMITAIVAIARLLVGSTAHIFVDNETASRMDTNKTCGILARAFWGWARKNKLALKLEWVEGHAAIELNEAADGHSKDGRIQRDRIVHVPHLIKSVLKEFIWMHQGDICLDISEIIHKRIRSEKAMDKINPVFVPALIQPFTSNVYTLDIWSTSLPAVPSLVH</sequence>
<dbReference type="Proteomes" id="UP001431209">
    <property type="component" value="Unassembled WGS sequence"/>
</dbReference>
<dbReference type="Gene3D" id="3.30.420.10">
    <property type="entry name" value="Ribonuclease H-like superfamily/Ribonuclease H"/>
    <property type="match status" value="1"/>
</dbReference>
<dbReference type="GO" id="GO:0003676">
    <property type="term" value="F:nucleic acid binding"/>
    <property type="evidence" value="ECO:0007669"/>
    <property type="project" value="InterPro"/>
</dbReference>
<gene>
    <name evidence="1" type="ORF">AKO1_004443</name>
</gene>
<comment type="caution">
    <text evidence="1">The sequence shown here is derived from an EMBL/GenBank/DDBJ whole genome shotgun (WGS) entry which is preliminary data.</text>
</comment>